<evidence type="ECO:0000259" key="6">
    <source>
        <dbReference type="PROSITE" id="PS51007"/>
    </source>
</evidence>
<dbReference type="InterPro" id="IPR009056">
    <property type="entry name" value="Cyt_c-like_dom"/>
</dbReference>
<sequence>MRRETILSVALLAVASGCGTGCDAEPTPDQPKLAQPVSSAASSTTTASAAPSALTADEQRDFYHLPEGGELLPLDLLKAVESTATFKPFMENLERFRLIPDPSDPDGLPVGMSAAMVDGKRAAPRMVFFNCSACHSAEITHQGRSIRVDGAPAHVDMAGLIEELLGSFDSTLVNPQKLKALTERLAARHIVKARDSKGGMAGTLAEKKQGLESAAESLKLLKEKVVYLKRLRNLRTTTKAGFGRLDAFVAARNLLFGEKYAMDVTSPVSLPPIFGLSRLEWFHYDNNTTSIVQRNIGENLGMGAVADVRTGESSVLVRNLVRLETIVAKLPIPKWPEALLGRLDAARVGRGEVIYKRECASCHDDAPDGTFPDRVIPLADVGTDPNRALNFAKPIDDRPFSAALAAVLDKVEKKAIEREKITPEEATRMEPRSVVWRTTNGYASRPIDGVWATAPYLHNGSVPTLYDLLLPPAERPKTFMTGSREYDPKKVGYVSDGSHGGTFHFDTAGDGNHNTGHTWGTTLAEDERLDLLEYLKSR</sequence>
<dbReference type="GO" id="GO:0046872">
    <property type="term" value="F:metal ion binding"/>
    <property type="evidence" value="ECO:0007669"/>
    <property type="project" value="UniProtKB-KW"/>
</dbReference>
<evidence type="ECO:0000256" key="4">
    <source>
        <dbReference type="PROSITE-ProRule" id="PRU00433"/>
    </source>
</evidence>
<dbReference type="GO" id="GO:0004130">
    <property type="term" value="F:cytochrome-c peroxidase activity"/>
    <property type="evidence" value="ECO:0007669"/>
    <property type="project" value="TreeGrafter"/>
</dbReference>
<dbReference type="GO" id="GO:0009055">
    <property type="term" value="F:electron transfer activity"/>
    <property type="evidence" value="ECO:0007669"/>
    <property type="project" value="InterPro"/>
</dbReference>
<proteinExistence type="predicted"/>
<protein>
    <recommendedName>
        <fullName evidence="6">Cytochrome c domain-containing protein</fullName>
    </recommendedName>
</protein>
<evidence type="ECO:0000256" key="2">
    <source>
        <dbReference type="ARBA" id="ARBA00022723"/>
    </source>
</evidence>
<accession>A0A2L0F2Z3</accession>
<organism evidence="7 8">
    <name type="scientific">Sorangium cellulosum</name>
    <name type="common">Polyangium cellulosum</name>
    <dbReference type="NCBI Taxonomy" id="56"/>
    <lineage>
        <taxon>Bacteria</taxon>
        <taxon>Pseudomonadati</taxon>
        <taxon>Myxococcota</taxon>
        <taxon>Polyangia</taxon>
        <taxon>Polyangiales</taxon>
        <taxon>Polyangiaceae</taxon>
        <taxon>Sorangium</taxon>
    </lineage>
</organism>
<dbReference type="Pfam" id="PF21419">
    <property type="entry name" value="RoxA-like_Cyt-c"/>
    <property type="match status" value="1"/>
</dbReference>
<keyword evidence="1 4" id="KW-0349">Heme</keyword>
<dbReference type="EMBL" id="CP012673">
    <property type="protein sequence ID" value="AUX45932.1"/>
    <property type="molecule type" value="Genomic_DNA"/>
</dbReference>
<evidence type="ECO:0000313" key="7">
    <source>
        <dbReference type="EMBL" id="AUX45932.1"/>
    </source>
</evidence>
<feature type="domain" description="Cytochrome c" evidence="6">
    <location>
        <begin position="346"/>
        <end position="538"/>
    </location>
</feature>
<dbReference type="PANTHER" id="PTHR30600">
    <property type="entry name" value="CYTOCHROME C PEROXIDASE-RELATED"/>
    <property type="match status" value="1"/>
</dbReference>
<dbReference type="InterPro" id="IPR036909">
    <property type="entry name" value="Cyt_c-like_dom_sf"/>
</dbReference>
<dbReference type="InterPro" id="IPR047758">
    <property type="entry name" value="CytoC_perox"/>
</dbReference>
<keyword evidence="3 4" id="KW-0408">Iron</keyword>
<dbReference type="InterPro" id="IPR051395">
    <property type="entry name" value="Cytochrome_c_Peroxidase/MauG"/>
</dbReference>
<dbReference type="SUPFAM" id="SSF46626">
    <property type="entry name" value="Cytochrome c"/>
    <property type="match status" value="1"/>
</dbReference>
<name>A0A2L0F2Z3_SORCE</name>
<gene>
    <name evidence="7" type="ORF">SOCE26_074340</name>
</gene>
<dbReference type="RefSeq" id="WP_104984236.1">
    <property type="nucleotide sequence ID" value="NZ_CP012673.1"/>
</dbReference>
<evidence type="ECO:0000313" key="8">
    <source>
        <dbReference type="Proteomes" id="UP000238348"/>
    </source>
</evidence>
<dbReference type="PROSITE" id="PS51257">
    <property type="entry name" value="PROKAR_LIPOPROTEIN"/>
    <property type="match status" value="1"/>
</dbReference>
<dbReference type="Proteomes" id="UP000238348">
    <property type="component" value="Chromosome"/>
</dbReference>
<dbReference type="NCBIfam" id="NF040606">
    <property type="entry name" value="CytoC_perox"/>
    <property type="match status" value="2"/>
</dbReference>
<dbReference type="GO" id="GO:0020037">
    <property type="term" value="F:heme binding"/>
    <property type="evidence" value="ECO:0007669"/>
    <property type="project" value="InterPro"/>
</dbReference>
<keyword evidence="2 4" id="KW-0479">Metal-binding</keyword>
<dbReference type="PANTHER" id="PTHR30600:SF9">
    <property type="entry name" value="BLR7738 PROTEIN"/>
    <property type="match status" value="1"/>
</dbReference>
<evidence type="ECO:0000256" key="5">
    <source>
        <dbReference type="SAM" id="MobiDB-lite"/>
    </source>
</evidence>
<dbReference type="Gene3D" id="1.10.760.10">
    <property type="entry name" value="Cytochrome c-like domain"/>
    <property type="match status" value="1"/>
</dbReference>
<feature type="region of interest" description="Disordered" evidence="5">
    <location>
        <begin position="21"/>
        <end position="53"/>
    </location>
</feature>
<dbReference type="OrthoDB" id="9805202at2"/>
<feature type="compositionally biased region" description="Low complexity" evidence="5">
    <location>
        <begin position="38"/>
        <end position="53"/>
    </location>
</feature>
<dbReference type="PROSITE" id="PS51007">
    <property type="entry name" value="CYTC"/>
    <property type="match status" value="1"/>
</dbReference>
<evidence type="ECO:0000256" key="3">
    <source>
        <dbReference type="ARBA" id="ARBA00023004"/>
    </source>
</evidence>
<evidence type="ECO:0000256" key="1">
    <source>
        <dbReference type="ARBA" id="ARBA00022617"/>
    </source>
</evidence>
<reference evidence="7 8" key="1">
    <citation type="submission" date="2015-09" db="EMBL/GenBank/DDBJ databases">
        <title>Sorangium comparison.</title>
        <authorList>
            <person name="Zaburannyi N."/>
            <person name="Bunk B."/>
            <person name="Overmann J."/>
            <person name="Mueller R."/>
        </authorList>
    </citation>
    <scope>NUCLEOTIDE SEQUENCE [LARGE SCALE GENOMIC DNA]</scope>
    <source>
        <strain evidence="7 8">So ce26</strain>
    </source>
</reference>
<dbReference type="AlphaFoldDB" id="A0A2L0F2Z3"/>